<feature type="region of interest" description="Disordered" evidence="1">
    <location>
        <begin position="1"/>
        <end position="30"/>
    </location>
</feature>
<keyword evidence="3" id="KW-1185">Reference proteome</keyword>
<evidence type="ECO:0000313" key="3">
    <source>
        <dbReference type="Proteomes" id="UP000286415"/>
    </source>
</evidence>
<comment type="caution">
    <text evidence="2">The sequence shown here is derived from an EMBL/GenBank/DDBJ whole genome shotgun (WGS) entry which is preliminary data.</text>
</comment>
<sequence length="108" mass="12089">MDERTEKDCPQVKDTDSKEHGQLLDQMKGEHQQKEFCSLEAKVSMKTFRSSHGKKSKVCFRVTDRQTVCDSEQATNVGHPGQPNTVSCERSCALTDTAGLRVTHPKAH</sequence>
<dbReference type="AlphaFoldDB" id="A0A8T1M1N4"/>
<evidence type="ECO:0000256" key="1">
    <source>
        <dbReference type="SAM" id="MobiDB-lite"/>
    </source>
</evidence>
<proteinExistence type="predicted"/>
<accession>A0A8T1M1N4</accession>
<evidence type="ECO:0000313" key="2">
    <source>
        <dbReference type="EMBL" id="KAG5442671.1"/>
    </source>
</evidence>
<dbReference type="Proteomes" id="UP000286415">
    <property type="component" value="Unassembled WGS sequence"/>
</dbReference>
<organism evidence="2 3">
    <name type="scientific">Clonorchis sinensis</name>
    <name type="common">Chinese liver fluke</name>
    <dbReference type="NCBI Taxonomy" id="79923"/>
    <lineage>
        <taxon>Eukaryota</taxon>
        <taxon>Metazoa</taxon>
        <taxon>Spiralia</taxon>
        <taxon>Lophotrochozoa</taxon>
        <taxon>Platyhelminthes</taxon>
        <taxon>Trematoda</taxon>
        <taxon>Digenea</taxon>
        <taxon>Opisthorchiida</taxon>
        <taxon>Opisthorchiata</taxon>
        <taxon>Opisthorchiidae</taxon>
        <taxon>Clonorchis</taxon>
    </lineage>
</organism>
<reference evidence="2 3" key="2">
    <citation type="journal article" date="2021" name="Genomics">
        <title>High-quality reference genome for Clonorchis sinensis.</title>
        <authorList>
            <person name="Young N.D."/>
            <person name="Stroehlein A.J."/>
            <person name="Kinkar L."/>
            <person name="Wang T."/>
            <person name="Sohn W.M."/>
            <person name="Chang B.C.H."/>
            <person name="Kaur P."/>
            <person name="Weisz D."/>
            <person name="Dudchenko O."/>
            <person name="Aiden E.L."/>
            <person name="Korhonen P.K."/>
            <person name="Gasser R.B."/>
        </authorList>
    </citation>
    <scope>NUCLEOTIDE SEQUENCE [LARGE SCALE GENOMIC DNA]</scope>
    <source>
        <strain evidence="2">Cs-k2</strain>
    </source>
</reference>
<protein>
    <submittedName>
        <fullName evidence="2">Uncharacterized protein</fullName>
    </submittedName>
</protein>
<reference evidence="2 3" key="1">
    <citation type="journal article" date="2018" name="Biotechnol. Adv.">
        <title>Improved genomic resources and new bioinformatic workflow for the carcinogenic parasite Clonorchis sinensis: Biotechnological implications.</title>
        <authorList>
            <person name="Wang D."/>
            <person name="Korhonen P.K."/>
            <person name="Gasser R.B."/>
            <person name="Young N.D."/>
        </authorList>
    </citation>
    <scope>NUCLEOTIDE SEQUENCE [LARGE SCALE GENOMIC DNA]</scope>
    <source>
        <strain evidence="2">Cs-k2</strain>
    </source>
</reference>
<dbReference type="EMBL" id="NIRI02000056">
    <property type="protein sequence ID" value="KAG5442671.1"/>
    <property type="molecule type" value="Genomic_DNA"/>
</dbReference>
<name>A0A8T1M1N4_CLOSI</name>
<gene>
    <name evidence="2" type="ORF">CSKR_202597</name>
</gene>